<evidence type="ECO:0000259" key="1">
    <source>
        <dbReference type="PROSITE" id="PS50830"/>
    </source>
</evidence>
<accession>A0A0R3MP39</accession>
<dbReference type="SUPFAM" id="SSF50199">
    <property type="entry name" value="Staphylococcal nuclease"/>
    <property type="match status" value="1"/>
</dbReference>
<dbReference type="Pfam" id="PF00565">
    <property type="entry name" value="SNase"/>
    <property type="match status" value="1"/>
</dbReference>
<protein>
    <recommendedName>
        <fullName evidence="1">TNase-like domain-containing protein</fullName>
    </recommendedName>
</protein>
<dbReference type="PROSITE" id="PS50830">
    <property type="entry name" value="TNASE_3"/>
    <property type="match status" value="1"/>
</dbReference>
<dbReference type="EMBL" id="LLYB01000081">
    <property type="protein sequence ID" value="KRR21342.1"/>
    <property type="molecule type" value="Genomic_DNA"/>
</dbReference>
<dbReference type="InterPro" id="IPR016071">
    <property type="entry name" value="Staphylococal_nuclease_OB-fold"/>
</dbReference>
<reference evidence="2 3" key="1">
    <citation type="submission" date="2014-03" db="EMBL/GenBank/DDBJ databases">
        <title>Bradyrhizobium valentinum sp. nov., isolated from effective nodules of Lupinus mariae-josephae, a lupine endemic of basic-lime soils in Eastern Spain.</title>
        <authorList>
            <person name="Duran D."/>
            <person name="Rey L."/>
            <person name="Navarro A."/>
            <person name="Busquets A."/>
            <person name="Imperial J."/>
            <person name="Ruiz-Argueso T."/>
        </authorList>
    </citation>
    <scope>NUCLEOTIDE SEQUENCE [LARGE SCALE GENOMIC DNA]</scope>
    <source>
        <strain evidence="2 3">CCBAU 23086</strain>
    </source>
</reference>
<proteinExistence type="predicted"/>
<comment type="caution">
    <text evidence="2">The sequence shown here is derived from an EMBL/GenBank/DDBJ whole genome shotgun (WGS) entry which is preliminary data.</text>
</comment>
<evidence type="ECO:0000313" key="2">
    <source>
        <dbReference type="EMBL" id="KRR21342.1"/>
    </source>
</evidence>
<organism evidence="2 3">
    <name type="scientific">Bradyrhizobium lablabi</name>
    <dbReference type="NCBI Taxonomy" id="722472"/>
    <lineage>
        <taxon>Bacteria</taxon>
        <taxon>Pseudomonadati</taxon>
        <taxon>Pseudomonadota</taxon>
        <taxon>Alphaproteobacteria</taxon>
        <taxon>Hyphomicrobiales</taxon>
        <taxon>Nitrobacteraceae</taxon>
        <taxon>Bradyrhizobium</taxon>
    </lineage>
</organism>
<evidence type="ECO:0000313" key="3">
    <source>
        <dbReference type="Proteomes" id="UP000051660"/>
    </source>
</evidence>
<dbReference type="InterPro" id="IPR035437">
    <property type="entry name" value="SNase_OB-fold_sf"/>
</dbReference>
<feature type="domain" description="TNase-like" evidence="1">
    <location>
        <begin position="1"/>
        <end position="91"/>
    </location>
</feature>
<dbReference type="SMART" id="SM00318">
    <property type="entry name" value="SNc"/>
    <property type="match status" value="1"/>
</dbReference>
<gene>
    <name evidence="2" type="ORF">CQ14_06750</name>
</gene>
<dbReference type="Proteomes" id="UP000051660">
    <property type="component" value="Unassembled WGS sequence"/>
</dbReference>
<name>A0A0R3MP39_9BRAD</name>
<dbReference type="Gene3D" id="2.40.50.90">
    <property type="match status" value="1"/>
</dbReference>
<dbReference type="AlphaFoldDB" id="A0A0R3MP39"/>
<sequence length="111" mass="12075">MAGVTVIDGDTVDIDNVRIRIISIDTPETFRSRCENEYQLGVAAKNRLIELLKSGEVSYTPNGVDRFGRTLATVYAGTVDVGAVLLKEGYALPYVPGPEAKAQRLAAWCSR</sequence>